<dbReference type="AlphaFoldDB" id="A0A5C6VIR4"/>
<proteinExistence type="predicted"/>
<evidence type="ECO:0000313" key="1">
    <source>
        <dbReference type="EMBL" id="TXC84574.1"/>
    </source>
</evidence>
<evidence type="ECO:0000313" key="2">
    <source>
        <dbReference type="Proteomes" id="UP000321776"/>
    </source>
</evidence>
<sequence>MQPNILVEQEIAHLSRTMRAFVFGRIPATTAYWQNRLDALWELRHLTDYQRCWVQELMRELLELER</sequence>
<dbReference type="Proteomes" id="UP000321776">
    <property type="component" value="Unassembled WGS sequence"/>
</dbReference>
<dbReference type="EMBL" id="VOQS01000003">
    <property type="protein sequence ID" value="TXC84574.1"/>
    <property type="molecule type" value="Genomic_DNA"/>
</dbReference>
<name>A0A5C6VIR4_9BURK</name>
<gene>
    <name evidence="1" type="ORF">FRZ40_30405</name>
</gene>
<accession>A0A5C6VIR4</accession>
<comment type="caution">
    <text evidence="1">The sequence shown here is derived from an EMBL/GenBank/DDBJ whole genome shotgun (WGS) entry which is preliminary data.</text>
</comment>
<organism evidence="1 2">
    <name type="scientific">Paraburkholderia azotifigens</name>
    <dbReference type="NCBI Taxonomy" id="2057004"/>
    <lineage>
        <taxon>Bacteria</taxon>
        <taxon>Pseudomonadati</taxon>
        <taxon>Pseudomonadota</taxon>
        <taxon>Betaproteobacteria</taxon>
        <taxon>Burkholderiales</taxon>
        <taxon>Burkholderiaceae</taxon>
        <taxon>Paraburkholderia</taxon>
    </lineage>
</organism>
<protein>
    <submittedName>
        <fullName evidence="1">Uncharacterized protein</fullName>
    </submittedName>
</protein>
<reference evidence="1 2" key="1">
    <citation type="journal article" date="2018" name="Int. J. Syst. Evol. Microbiol.">
        <title>Paraburkholderia azotifigens sp. nov., a nitrogen-fixing bacterium isolated from paddy soil.</title>
        <authorList>
            <person name="Choi G.M."/>
            <person name="Im W.T."/>
        </authorList>
    </citation>
    <scope>NUCLEOTIDE SEQUENCE [LARGE SCALE GENOMIC DNA]</scope>
    <source>
        <strain evidence="1 2">NF 2-5-3</strain>
    </source>
</reference>